<dbReference type="InterPro" id="IPR028889">
    <property type="entry name" value="USP"/>
</dbReference>
<evidence type="ECO:0000256" key="4">
    <source>
        <dbReference type="ARBA" id="ARBA00022833"/>
    </source>
</evidence>
<evidence type="ECO:0000259" key="8">
    <source>
        <dbReference type="PROSITE" id="PS50235"/>
    </source>
</evidence>
<dbReference type="SUPFAM" id="SSF54001">
    <property type="entry name" value="Cysteine proteinases"/>
    <property type="match status" value="1"/>
</dbReference>
<gene>
    <name evidence="10" type="primary">LOC105363848</name>
</gene>
<dbReference type="InterPro" id="IPR018200">
    <property type="entry name" value="USP_CS"/>
</dbReference>
<dbReference type="GO" id="GO:0008270">
    <property type="term" value="F:zinc ion binding"/>
    <property type="evidence" value="ECO:0007669"/>
    <property type="project" value="UniProtKB-KW"/>
</dbReference>
<evidence type="ECO:0000256" key="1">
    <source>
        <dbReference type="ARBA" id="ARBA00000707"/>
    </source>
</evidence>
<dbReference type="Proteomes" id="UP000695007">
    <property type="component" value="Unplaced"/>
</dbReference>
<dbReference type="InterPro" id="IPR038765">
    <property type="entry name" value="Papain-like_cys_pep_sf"/>
</dbReference>
<name>A0AAJ7DXF0_9HYME</name>
<evidence type="ECO:0000256" key="2">
    <source>
        <dbReference type="ARBA" id="ARBA00012759"/>
    </source>
</evidence>
<dbReference type="Pfam" id="PF00443">
    <property type="entry name" value="UCH"/>
    <property type="match status" value="1"/>
</dbReference>
<sequence>MDRQESPLEVRGISMISDLPDPSELLEISEPAELSPLTSSLDHNLTLHEDNLSSNDSRMGIENTWTEANTSASDYAIPLHPQISDLVTDPLNDSRNGIEYGPFLPSTGTELNNLFSDTGDTPDDSIIEVAAPAGVCGLRNLGNTCFMAAGLQCLTATSPVLRHFLELQQRGEKLPPPGSLMANFSSLLSKMWSGKYNVLQPTEFKQTLGLYHSQFKDYRQHDCQEFLALLLDSLHEQMNVAKSSKSCHVPTATVTTISTVNSNQNGERDSCLGATFTATSNSSLMDGFDNPPSPEGPNSPNDTMPGSPRDSYMDDLDSTANSPHSSPLNDDEETLDSEEVIDRNSSFIPNGMQKLLNRETRLDKFNDIAKDAKTSNANFLVTPEECNNEIHYDSQKFPKENSRRIILENTNLTENHDSDNKSIKRIKEVNCQRSNCSPECGISSGSETEYDSGLEKCNVKRMRLEDQEKNHRKDKLGSVGLQCSRLLQNHENGSLASQDEVEAEKHWAKHLRANQSVIVDTFQGQFKSTVVCAICKHISVTYEPFMYLSVPLPHAMERQFTVTYIPSNGEPSMRCVVSLNKQSRVNKLKEELLKTLGKEDIPIARIAMVKVFNNHIANTLEDNQLLRNVIDINRSIYAFELMDPPKPWIENEPPISDRVIDPSQNNVSDRLIDPRHSGSSSSSSSSSSDMAPANSSSEVPCVICLENNDMKKYCKKCHEFRICSNCIEDYLKSEKAPNECPRCESELIIVSFMKIDQSQRLRPCVRILNVPLVMRHDTNEATNNLKGTKLFGHPHLIKLPSSVDARDIWETVKRVAPQNSTYTLHFVVGEGNRCSRCDYPSHCMGCKVPESGKVILKSDDTLAVRFVDNVPKIPKPINHISVSKQRPHHPLSLYDCLQAFSQSETLDEHNPWYCPKCERNQCATKTLTVHRYPKFLIVYLKRFVFYECVSMKLDDKVTFPLLGLNCGKHLYDLYACVCHFGGVSAGHYTAYAKNPQTDTWHYYNDDVTSRQKPQDEDYSNAYILFYSRQGASVKQCNI</sequence>
<dbReference type="Gene3D" id="3.90.70.10">
    <property type="entry name" value="Cysteine proteinases"/>
    <property type="match status" value="3"/>
</dbReference>
<dbReference type="PANTHER" id="PTHR21646">
    <property type="entry name" value="UBIQUITIN CARBOXYL-TERMINAL HYDROLASE"/>
    <property type="match status" value="1"/>
</dbReference>
<feature type="region of interest" description="Disordered" evidence="6">
    <location>
        <begin position="282"/>
        <end position="337"/>
    </location>
</feature>
<dbReference type="RefSeq" id="XP_011499949.1">
    <property type="nucleotide sequence ID" value="XM_011501647.1"/>
</dbReference>
<reference evidence="10" key="1">
    <citation type="submission" date="2025-08" db="UniProtKB">
        <authorList>
            <consortium name="RefSeq"/>
        </authorList>
    </citation>
    <scope>IDENTIFICATION</scope>
</reference>
<evidence type="ECO:0000256" key="6">
    <source>
        <dbReference type="SAM" id="MobiDB-lite"/>
    </source>
</evidence>
<dbReference type="GO" id="GO:0016579">
    <property type="term" value="P:protein deubiquitination"/>
    <property type="evidence" value="ECO:0007669"/>
    <property type="project" value="InterPro"/>
</dbReference>
<feature type="domain" description="USP" evidence="8">
    <location>
        <begin position="136"/>
        <end position="1029"/>
    </location>
</feature>
<dbReference type="PROSITE" id="PS00972">
    <property type="entry name" value="USP_1"/>
    <property type="match status" value="1"/>
</dbReference>
<evidence type="ECO:0000313" key="9">
    <source>
        <dbReference type="Proteomes" id="UP000695007"/>
    </source>
</evidence>
<feature type="compositionally biased region" description="Low complexity" evidence="6">
    <location>
        <begin position="677"/>
        <end position="695"/>
    </location>
</feature>
<organism evidence="9 10">
    <name type="scientific">Ceratosolen solmsi marchali</name>
    <dbReference type="NCBI Taxonomy" id="326594"/>
    <lineage>
        <taxon>Eukaryota</taxon>
        <taxon>Metazoa</taxon>
        <taxon>Ecdysozoa</taxon>
        <taxon>Arthropoda</taxon>
        <taxon>Hexapoda</taxon>
        <taxon>Insecta</taxon>
        <taxon>Pterygota</taxon>
        <taxon>Neoptera</taxon>
        <taxon>Endopterygota</taxon>
        <taxon>Hymenoptera</taxon>
        <taxon>Apocrita</taxon>
        <taxon>Proctotrupomorpha</taxon>
        <taxon>Chalcidoidea</taxon>
        <taxon>Agaonidae</taxon>
        <taxon>Agaoninae</taxon>
        <taxon>Ceratosolen</taxon>
    </lineage>
</organism>
<evidence type="ECO:0000256" key="3">
    <source>
        <dbReference type="ARBA" id="ARBA00022771"/>
    </source>
</evidence>
<feature type="compositionally biased region" description="Polar residues" evidence="6">
    <location>
        <begin position="318"/>
        <end position="328"/>
    </location>
</feature>
<keyword evidence="4" id="KW-0862">Zinc</keyword>
<feature type="domain" description="RING-type" evidence="7">
    <location>
        <begin position="701"/>
        <end position="744"/>
    </location>
</feature>
<keyword evidence="3 5" id="KW-0479">Metal-binding</keyword>
<dbReference type="EC" id="3.4.19.12" evidence="2"/>
<dbReference type="CDD" id="cd02674">
    <property type="entry name" value="Peptidase_C19R"/>
    <property type="match status" value="1"/>
</dbReference>
<dbReference type="AlphaFoldDB" id="A0AAJ7DXF0"/>
<dbReference type="PROSITE" id="PS50235">
    <property type="entry name" value="USP_3"/>
    <property type="match status" value="1"/>
</dbReference>
<accession>A0AAJ7DXF0</accession>
<dbReference type="InterPro" id="IPR001394">
    <property type="entry name" value="Peptidase_C19_UCH"/>
</dbReference>
<dbReference type="PROSITE" id="PS50089">
    <property type="entry name" value="ZF_RING_2"/>
    <property type="match status" value="1"/>
</dbReference>
<dbReference type="GO" id="GO:0004843">
    <property type="term" value="F:cysteine-type deubiquitinase activity"/>
    <property type="evidence" value="ECO:0007669"/>
    <property type="project" value="UniProtKB-EC"/>
</dbReference>
<dbReference type="KEGG" id="csol:105363848"/>
<evidence type="ECO:0000313" key="10">
    <source>
        <dbReference type="RefSeq" id="XP_011499949.1"/>
    </source>
</evidence>
<dbReference type="GeneID" id="105363848"/>
<protein>
    <recommendedName>
        <fullName evidence="2">ubiquitinyl hydrolase 1</fullName>
        <ecNumber evidence="2">3.4.19.12</ecNumber>
    </recommendedName>
</protein>
<feature type="region of interest" description="Disordered" evidence="6">
    <location>
        <begin position="650"/>
        <end position="695"/>
    </location>
</feature>
<keyword evidence="9" id="KW-1185">Reference proteome</keyword>
<dbReference type="InterPro" id="IPR050185">
    <property type="entry name" value="Ub_carboxyl-term_hydrolase"/>
</dbReference>
<dbReference type="PANTHER" id="PTHR21646:SF35">
    <property type="match status" value="1"/>
</dbReference>
<proteinExistence type="predicted"/>
<keyword evidence="3 5" id="KW-0863">Zinc-finger</keyword>
<dbReference type="InterPro" id="IPR001841">
    <property type="entry name" value="Znf_RING"/>
</dbReference>
<evidence type="ECO:0000256" key="5">
    <source>
        <dbReference type="PROSITE-ProRule" id="PRU00175"/>
    </source>
</evidence>
<comment type="catalytic activity">
    <reaction evidence="1">
        <text>Thiol-dependent hydrolysis of ester, thioester, amide, peptide and isopeptide bonds formed by the C-terminal Gly of ubiquitin (a 76-residue protein attached to proteins as an intracellular targeting signal).</text>
        <dbReference type="EC" id="3.4.19.12"/>
    </reaction>
</comment>
<evidence type="ECO:0000259" key="7">
    <source>
        <dbReference type="PROSITE" id="PS50089"/>
    </source>
</evidence>